<evidence type="ECO:0000259" key="3">
    <source>
        <dbReference type="PROSITE" id="PS50158"/>
    </source>
</evidence>
<dbReference type="Pfam" id="PF03732">
    <property type="entry name" value="Retrotrans_gag"/>
    <property type="match status" value="1"/>
</dbReference>
<dbReference type="SUPFAM" id="SSF54160">
    <property type="entry name" value="Chromo domain-like"/>
    <property type="match status" value="1"/>
</dbReference>
<dbReference type="Gene3D" id="4.10.60.10">
    <property type="entry name" value="Zinc finger, CCHC-type"/>
    <property type="match status" value="1"/>
</dbReference>
<evidence type="ECO:0000256" key="1">
    <source>
        <dbReference type="PROSITE-ProRule" id="PRU00047"/>
    </source>
</evidence>
<dbReference type="OrthoDB" id="996762at2759"/>
<feature type="region of interest" description="Disordered" evidence="2">
    <location>
        <begin position="301"/>
        <end position="336"/>
    </location>
</feature>
<keyword evidence="1" id="KW-0862">Zinc</keyword>
<feature type="compositionally biased region" description="Low complexity" evidence="2">
    <location>
        <begin position="311"/>
        <end position="336"/>
    </location>
</feature>
<keyword evidence="1" id="KW-0863">Zinc-finger</keyword>
<dbReference type="InterPro" id="IPR005162">
    <property type="entry name" value="Retrotrans_gag_dom"/>
</dbReference>
<dbReference type="PROSITE" id="PS50158">
    <property type="entry name" value="ZF_CCHC"/>
    <property type="match status" value="1"/>
</dbReference>
<dbReference type="InterPro" id="IPR056924">
    <property type="entry name" value="SH3_Tf2-1"/>
</dbReference>
<dbReference type="PANTHER" id="PTHR46148:SF60">
    <property type="entry name" value="CHROMO DOMAIN-CONTAINING PROTEIN"/>
    <property type="match status" value="1"/>
</dbReference>
<dbReference type="InterPro" id="IPR001878">
    <property type="entry name" value="Znf_CCHC"/>
</dbReference>
<dbReference type="GO" id="GO:0003676">
    <property type="term" value="F:nucleic acid binding"/>
    <property type="evidence" value="ECO:0007669"/>
    <property type="project" value="InterPro"/>
</dbReference>
<dbReference type="InterPro" id="IPR036875">
    <property type="entry name" value="Znf_CCHC_sf"/>
</dbReference>
<dbReference type="SUPFAM" id="SSF57756">
    <property type="entry name" value="Retrovirus zinc finger-like domains"/>
    <property type="match status" value="1"/>
</dbReference>
<evidence type="ECO:0000313" key="5">
    <source>
        <dbReference type="Proteomes" id="UP000585474"/>
    </source>
</evidence>
<dbReference type="InterPro" id="IPR041588">
    <property type="entry name" value="Integrase_H2C2"/>
</dbReference>
<protein>
    <recommendedName>
        <fullName evidence="3">CCHC-type domain-containing protein</fullName>
    </recommendedName>
</protein>
<evidence type="ECO:0000313" key="4">
    <source>
        <dbReference type="EMBL" id="GFZ10890.1"/>
    </source>
</evidence>
<name>A0A7J0GJA3_9ERIC</name>
<feature type="domain" description="CCHC-type" evidence="3">
    <location>
        <begin position="278"/>
        <end position="294"/>
    </location>
</feature>
<proteinExistence type="predicted"/>
<keyword evidence="5" id="KW-1185">Reference proteome</keyword>
<dbReference type="AlphaFoldDB" id="A0A7J0GJA3"/>
<comment type="caution">
    <text evidence="4">The sequence shown here is derived from an EMBL/GenBank/DDBJ whole genome shotgun (WGS) entry which is preliminary data.</text>
</comment>
<organism evidence="4 5">
    <name type="scientific">Actinidia rufa</name>
    <dbReference type="NCBI Taxonomy" id="165716"/>
    <lineage>
        <taxon>Eukaryota</taxon>
        <taxon>Viridiplantae</taxon>
        <taxon>Streptophyta</taxon>
        <taxon>Embryophyta</taxon>
        <taxon>Tracheophyta</taxon>
        <taxon>Spermatophyta</taxon>
        <taxon>Magnoliopsida</taxon>
        <taxon>eudicotyledons</taxon>
        <taxon>Gunneridae</taxon>
        <taxon>Pentapetalae</taxon>
        <taxon>asterids</taxon>
        <taxon>Ericales</taxon>
        <taxon>Actinidiaceae</taxon>
        <taxon>Actinidia</taxon>
    </lineage>
</organism>
<dbReference type="InterPro" id="IPR016197">
    <property type="entry name" value="Chromo-like_dom_sf"/>
</dbReference>
<sequence>MISDQSEILCHGIEWYGLDELANNLAPGIARKARLTEMDNTRGSGQEGGNDNPQMTELRNMVQMLVGAVTAQQQLLQQHFQPPQPQETRELDLSRTETQQGETSEYRGGGMDPVKANDWILAMEKNFRLLRCGEQQKVEIGSYLLAGEASRWWNLKGVREPGMDWARFKVIFREKFVPRAVQNAKCSEFEHLKQLGTTIADYEGSFTNLAEYAPHLVATDEMRARRFEDGLRHEIKRVIRPLVLPTYAEGQVQVCQKCGRYHWGVCWKDRIEVRNEIRCFHCNEVGHIKRNCPRLRTEVVAPRRGPGGGNVRPVGNARPGGNRPGNPGNRDGNMNNQRQGRAFALMPGDARNTEDVVAEQQCLHSEMEELELEIVTPRLEALCATMVAEPEILGEIRLRQIEDPKLKKIHENLATKPDSEFKMVDGVLMFRNRMCLPDVVDIKRQVMDKGHKSKWAIHPGMKKMYQDLKKMYWWMGMKRDIKEYVSKCLQCQRIKAWHKIGRKSYADANRQEVDFQEGDWVFLKVSPMKGIMRFGKKGKLNPRYVGPFEILDKIGPVAYRLALTPDFANVHDVFHVSVLRKYIADPTHVLDQPPIELEGNLQYEEQPVRIMDSRVKQLRNKAIPLVKVWWENQTTAEATWEKESDMRQKYPYLFEQGTTLPYTLLS</sequence>
<dbReference type="Pfam" id="PF00098">
    <property type="entry name" value="zf-CCHC"/>
    <property type="match status" value="1"/>
</dbReference>
<reference evidence="4 5" key="1">
    <citation type="submission" date="2019-07" db="EMBL/GenBank/DDBJ databases">
        <title>De Novo Assembly of kiwifruit Actinidia rufa.</title>
        <authorList>
            <person name="Sugita-Konishi S."/>
            <person name="Sato K."/>
            <person name="Mori E."/>
            <person name="Abe Y."/>
            <person name="Kisaki G."/>
            <person name="Hamano K."/>
            <person name="Suezawa K."/>
            <person name="Otani M."/>
            <person name="Fukuda T."/>
            <person name="Manabe T."/>
            <person name="Gomi K."/>
            <person name="Tabuchi M."/>
            <person name="Akimitsu K."/>
            <person name="Kataoka I."/>
        </authorList>
    </citation>
    <scope>NUCLEOTIDE SEQUENCE [LARGE SCALE GENOMIC DNA]</scope>
    <source>
        <strain evidence="5">cv. Fuchu</strain>
    </source>
</reference>
<gene>
    <name evidence="4" type="ORF">Acr_22g0002880</name>
</gene>
<dbReference type="Gene3D" id="1.10.340.70">
    <property type="match status" value="1"/>
</dbReference>
<dbReference type="PANTHER" id="PTHR46148">
    <property type="entry name" value="CHROMO DOMAIN-CONTAINING PROTEIN"/>
    <property type="match status" value="1"/>
</dbReference>
<dbReference type="GO" id="GO:0008270">
    <property type="term" value="F:zinc ion binding"/>
    <property type="evidence" value="ECO:0007669"/>
    <property type="project" value="UniProtKB-KW"/>
</dbReference>
<dbReference type="Pfam" id="PF17921">
    <property type="entry name" value="Integrase_H2C2"/>
    <property type="match status" value="1"/>
</dbReference>
<dbReference type="EMBL" id="BJWL01000022">
    <property type="protein sequence ID" value="GFZ10890.1"/>
    <property type="molecule type" value="Genomic_DNA"/>
</dbReference>
<dbReference type="SMART" id="SM00343">
    <property type="entry name" value="ZnF_C2HC"/>
    <property type="match status" value="1"/>
</dbReference>
<accession>A0A7J0GJA3</accession>
<dbReference type="Proteomes" id="UP000585474">
    <property type="component" value="Unassembled WGS sequence"/>
</dbReference>
<feature type="region of interest" description="Disordered" evidence="2">
    <location>
        <begin position="80"/>
        <end position="109"/>
    </location>
</feature>
<evidence type="ECO:0000256" key="2">
    <source>
        <dbReference type="SAM" id="MobiDB-lite"/>
    </source>
</evidence>
<dbReference type="Pfam" id="PF24626">
    <property type="entry name" value="SH3_Tf2-1"/>
    <property type="match status" value="1"/>
</dbReference>
<keyword evidence="1" id="KW-0479">Metal-binding</keyword>